<evidence type="ECO:0000256" key="2">
    <source>
        <dbReference type="ARBA" id="ARBA00009045"/>
    </source>
</evidence>
<dbReference type="SUPFAM" id="SSF144091">
    <property type="entry name" value="Rhomboid-like"/>
    <property type="match status" value="1"/>
</dbReference>
<sequence>METINNLKQRFLSAGMLEKLIYINIAVFIIGLLTISFSGLYGTRTSFLTEWFALPSDLDKFITRPWSLVSYGFLHAGFLHILFNCIWLYIFGRLFIEYFTDKQLLNFYLLGTVFGGMAFLIAMNYFPIFSGAKPPIVGASAGISAIIIGTATHIPNYELRIPLINIYIKVWHLALFFILMDLISLSGGNGGGHFSHLGGALFGFLYVKYAGNKELDIFPSFKRTSKKKKTNLKTVHKSNNLTPRGPYRSKSDQQKKIDIILEKIGDSGYDSLTQEEKDFLFEQGKK</sequence>
<keyword evidence="11" id="KW-1185">Reference proteome</keyword>
<keyword evidence="6 7" id="KW-0472">Membrane</keyword>
<feature type="domain" description="DUF6576" evidence="9">
    <location>
        <begin position="250"/>
        <end position="282"/>
    </location>
</feature>
<dbReference type="InterPro" id="IPR050925">
    <property type="entry name" value="Rhomboid_protease_S54"/>
</dbReference>
<feature type="domain" description="Peptidase S54 rhomboid" evidence="8">
    <location>
        <begin position="65"/>
        <end position="209"/>
    </location>
</feature>
<keyword evidence="4 10" id="KW-0378">Hydrolase</keyword>
<dbReference type="EMBL" id="LT899436">
    <property type="protein sequence ID" value="SNR16838.1"/>
    <property type="molecule type" value="Genomic_DNA"/>
</dbReference>
<name>A0A238UE25_9FLAO</name>
<evidence type="ECO:0000256" key="6">
    <source>
        <dbReference type="ARBA" id="ARBA00023136"/>
    </source>
</evidence>
<dbReference type="InterPro" id="IPR022764">
    <property type="entry name" value="Peptidase_S54_rhomboid_dom"/>
</dbReference>
<feature type="transmembrane region" description="Helical" evidence="7">
    <location>
        <begin position="68"/>
        <end position="92"/>
    </location>
</feature>
<dbReference type="InterPro" id="IPR035952">
    <property type="entry name" value="Rhomboid-like_sf"/>
</dbReference>
<dbReference type="OrthoDB" id="680602at2"/>
<dbReference type="GO" id="GO:0004252">
    <property type="term" value="F:serine-type endopeptidase activity"/>
    <property type="evidence" value="ECO:0007669"/>
    <property type="project" value="InterPro"/>
</dbReference>
<reference evidence="10 11" key="1">
    <citation type="submission" date="2017-07" db="EMBL/GenBank/DDBJ databases">
        <authorList>
            <person name="Sun Z.S."/>
            <person name="Albrecht U."/>
            <person name="Echele G."/>
            <person name="Lee C.C."/>
        </authorList>
    </citation>
    <scope>NUCLEOTIDE SEQUENCE [LARGE SCALE GENOMIC DNA]</scope>
    <source>
        <strain evidence="11">type strain: KCTC 22618</strain>
    </source>
</reference>
<evidence type="ECO:0000313" key="11">
    <source>
        <dbReference type="Proteomes" id="UP000215214"/>
    </source>
</evidence>
<dbReference type="GO" id="GO:0016020">
    <property type="term" value="C:membrane"/>
    <property type="evidence" value="ECO:0007669"/>
    <property type="project" value="UniProtKB-SubCell"/>
</dbReference>
<evidence type="ECO:0000259" key="9">
    <source>
        <dbReference type="Pfam" id="PF20216"/>
    </source>
</evidence>
<protein>
    <submittedName>
        <fullName evidence="10">Rhomboid family protein</fullName>
        <ecNumber evidence="10">3.4.21.105</ecNumber>
    </submittedName>
</protein>
<evidence type="ECO:0000256" key="1">
    <source>
        <dbReference type="ARBA" id="ARBA00004141"/>
    </source>
</evidence>
<evidence type="ECO:0000256" key="3">
    <source>
        <dbReference type="ARBA" id="ARBA00022692"/>
    </source>
</evidence>
<dbReference type="Pfam" id="PF20216">
    <property type="entry name" value="DUF6576"/>
    <property type="match status" value="1"/>
</dbReference>
<accession>A0A238UE25</accession>
<proteinExistence type="inferred from homology"/>
<feature type="transmembrane region" description="Helical" evidence="7">
    <location>
        <begin position="104"/>
        <end position="123"/>
    </location>
</feature>
<dbReference type="AlphaFoldDB" id="A0A238UE25"/>
<feature type="transmembrane region" description="Helical" evidence="7">
    <location>
        <begin position="21"/>
        <end position="41"/>
    </location>
</feature>
<keyword evidence="3 7" id="KW-0812">Transmembrane</keyword>
<dbReference type="EC" id="3.4.21.105" evidence="10"/>
<gene>
    <name evidence="10" type="ORF">TJEJU_3184</name>
</gene>
<evidence type="ECO:0000256" key="5">
    <source>
        <dbReference type="ARBA" id="ARBA00022989"/>
    </source>
</evidence>
<dbReference type="Pfam" id="PF01694">
    <property type="entry name" value="Rhomboid"/>
    <property type="match status" value="1"/>
</dbReference>
<feature type="transmembrane region" description="Helical" evidence="7">
    <location>
        <begin position="166"/>
        <end position="187"/>
    </location>
</feature>
<dbReference type="PANTHER" id="PTHR43731:SF14">
    <property type="entry name" value="PRESENILIN-ASSOCIATED RHOMBOID-LIKE PROTEIN, MITOCHONDRIAL"/>
    <property type="match status" value="1"/>
</dbReference>
<evidence type="ECO:0000256" key="4">
    <source>
        <dbReference type="ARBA" id="ARBA00022801"/>
    </source>
</evidence>
<dbReference type="Gene3D" id="1.20.1540.10">
    <property type="entry name" value="Rhomboid-like"/>
    <property type="match status" value="1"/>
</dbReference>
<evidence type="ECO:0000313" key="10">
    <source>
        <dbReference type="EMBL" id="SNR16838.1"/>
    </source>
</evidence>
<dbReference type="InterPro" id="IPR046483">
    <property type="entry name" value="DUF6576"/>
</dbReference>
<dbReference type="KEGG" id="tje:TJEJU_3184"/>
<organism evidence="10 11">
    <name type="scientific">Tenacibaculum jejuense</name>
    <dbReference type="NCBI Taxonomy" id="584609"/>
    <lineage>
        <taxon>Bacteria</taxon>
        <taxon>Pseudomonadati</taxon>
        <taxon>Bacteroidota</taxon>
        <taxon>Flavobacteriia</taxon>
        <taxon>Flavobacteriales</taxon>
        <taxon>Flavobacteriaceae</taxon>
        <taxon>Tenacibaculum</taxon>
    </lineage>
</organism>
<comment type="similarity">
    <text evidence="2">Belongs to the peptidase S54 family.</text>
</comment>
<evidence type="ECO:0000256" key="7">
    <source>
        <dbReference type="SAM" id="Phobius"/>
    </source>
</evidence>
<feature type="transmembrane region" description="Helical" evidence="7">
    <location>
        <begin position="135"/>
        <end position="154"/>
    </location>
</feature>
<keyword evidence="5 7" id="KW-1133">Transmembrane helix</keyword>
<evidence type="ECO:0000259" key="8">
    <source>
        <dbReference type="Pfam" id="PF01694"/>
    </source>
</evidence>
<dbReference type="RefSeq" id="WP_095073677.1">
    <property type="nucleotide sequence ID" value="NZ_LT899436.1"/>
</dbReference>
<comment type="subcellular location">
    <subcellularLocation>
        <location evidence="1">Membrane</location>
        <topology evidence="1">Multi-pass membrane protein</topology>
    </subcellularLocation>
</comment>
<dbReference type="PANTHER" id="PTHR43731">
    <property type="entry name" value="RHOMBOID PROTEASE"/>
    <property type="match status" value="1"/>
</dbReference>
<dbReference type="Proteomes" id="UP000215214">
    <property type="component" value="Chromosome TJEJU"/>
</dbReference>